<comment type="similarity">
    <text evidence="2">Belongs to the mitochondrion-specific ribosomal protein mS29 family.</text>
</comment>
<dbReference type="PANTHER" id="PTHR12810">
    <property type="entry name" value="MITOCHONDRIAL 28S RIBOSOMAL PROTEIN S29"/>
    <property type="match status" value="1"/>
</dbReference>
<dbReference type="Pfam" id="PF10236">
    <property type="entry name" value="DAP3"/>
    <property type="match status" value="1"/>
</dbReference>
<dbReference type="Proteomes" id="UP001153069">
    <property type="component" value="Unassembled WGS sequence"/>
</dbReference>
<dbReference type="GO" id="GO:0005763">
    <property type="term" value="C:mitochondrial small ribosomal subunit"/>
    <property type="evidence" value="ECO:0007669"/>
    <property type="project" value="TreeGrafter"/>
</dbReference>
<evidence type="ECO:0000256" key="4">
    <source>
        <dbReference type="ARBA" id="ARBA00022980"/>
    </source>
</evidence>
<evidence type="ECO:0000313" key="10">
    <source>
        <dbReference type="Proteomes" id="UP001153069"/>
    </source>
</evidence>
<name>A0A9N8DLT8_9STRA</name>
<feature type="compositionally biased region" description="Acidic residues" evidence="8">
    <location>
        <begin position="236"/>
        <end position="245"/>
    </location>
</feature>
<dbReference type="GO" id="GO:0003735">
    <property type="term" value="F:structural constituent of ribosome"/>
    <property type="evidence" value="ECO:0007669"/>
    <property type="project" value="TreeGrafter"/>
</dbReference>
<organism evidence="9 10">
    <name type="scientific">Seminavis robusta</name>
    <dbReference type="NCBI Taxonomy" id="568900"/>
    <lineage>
        <taxon>Eukaryota</taxon>
        <taxon>Sar</taxon>
        <taxon>Stramenopiles</taxon>
        <taxon>Ochrophyta</taxon>
        <taxon>Bacillariophyta</taxon>
        <taxon>Bacillariophyceae</taxon>
        <taxon>Bacillariophycidae</taxon>
        <taxon>Naviculales</taxon>
        <taxon>Naviculaceae</taxon>
        <taxon>Seminavis</taxon>
    </lineage>
</organism>
<evidence type="ECO:0000256" key="8">
    <source>
        <dbReference type="SAM" id="MobiDB-lite"/>
    </source>
</evidence>
<dbReference type="InterPro" id="IPR019368">
    <property type="entry name" value="Ribosomal_mS29"/>
</dbReference>
<evidence type="ECO:0000256" key="5">
    <source>
        <dbReference type="ARBA" id="ARBA00023128"/>
    </source>
</evidence>
<evidence type="ECO:0000256" key="2">
    <source>
        <dbReference type="ARBA" id="ARBA00009863"/>
    </source>
</evidence>
<evidence type="ECO:0000256" key="1">
    <source>
        <dbReference type="ARBA" id="ARBA00004173"/>
    </source>
</evidence>
<protein>
    <recommendedName>
        <fullName evidence="7">Small ribosomal subunit protein mS29</fullName>
    </recommendedName>
</protein>
<accession>A0A9N8DLT8</accession>
<evidence type="ECO:0000256" key="3">
    <source>
        <dbReference type="ARBA" id="ARBA00022946"/>
    </source>
</evidence>
<gene>
    <name evidence="9" type="ORF">SEMRO_196_G083600.1</name>
</gene>
<dbReference type="AlphaFoldDB" id="A0A9N8DLT8"/>
<sequence>MSDGGDNDEKEDNTRTQEIYANLFGESDSAGGSSSRQLGGSTGRFGGDPSTADKKEQVSQKIDIADIPIPLWTDSMEISEERWQTKIEFDDIPDWSPDFVSRISKERVEIFKGGIPTLSELAQLPLPPPPFPHPGHGQSKEYANLRRQAIYEKIRKEVVKAAEPKLPGILTLPTWQEKQDAVDALFESVEHQLRVKESILSGHPQFGRWVERALESYLKTFKKETPTELASSDGAESADEKDEASDEKAVPVFMDCYSAKDPEDQMVPSILMPLKPHPHDGPGRMVEEWELSAHSKSKRIMLRQSTRDIARALQESESARVLVTGRRGVGKTAAIASVVAAARKSGYIVLYMPDGNRLHKLGYYIEPNPKNKELYDLPVLSQEVCDELMTRHESDLEGMEADEATMQQFFTERQLEDLSGYSGSGSMLLVDLLKAAKANVAHAAMCFTVTVDVLTKQTDKPFLMALDEFNCYFEPGHYFHMDYDDSVETAIPYDQINLFKPALDAMALSLEEDEEIPLKTPIAPKRGGVIVGISESCAIARKCTDALTAYASRSVAAGHAGAALHILEVPRFSELEVDHILANYESIGIGHLRNDRGETVMNKEGIAYLRMISSDVGQNLLDVCCY</sequence>
<keyword evidence="3" id="KW-0809">Transit peptide</keyword>
<evidence type="ECO:0000313" key="9">
    <source>
        <dbReference type="EMBL" id="CAB9504420.1"/>
    </source>
</evidence>
<proteinExistence type="inferred from homology"/>
<feature type="region of interest" description="Disordered" evidence="8">
    <location>
        <begin position="225"/>
        <end position="247"/>
    </location>
</feature>
<comment type="caution">
    <text evidence="9">The sequence shown here is derived from an EMBL/GenBank/DDBJ whole genome shotgun (WGS) entry which is preliminary data.</text>
</comment>
<keyword evidence="6" id="KW-0687">Ribonucleoprotein</keyword>
<feature type="compositionally biased region" description="Acidic residues" evidence="8">
    <location>
        <begin position="1"/>
        <end position="11"/>
    </location>
</feature>
<keyword evidence="5" id="KW-0496">Mitochondrion</keyword>
<reference evidence="9" key="1">
    <citation type="submission" date="2020-06" db="EMBL/GenBank/DDBJ databases">
        <authorList>
            <consortium name="Plant Systems Biology data submission"/>
        </authorList>
    </citation>
    <scope>NUCLEOTIDE SEQUENCE</scope>
    <source>
        <strain evidence="9">D6</strain>
    </source>
</reference>
<evidence type="ECO:0000256" key="7">
    <source>
        <dbReference type="ARBA" id="ARBA00035140"/>
    </source>
</evidence>
<feature type="compositionally biased region" description="Polar residues" evidence="8">
    <location>
        <begin position="30"/>
        <end position="39"/>
    </location>
</feature>
<comment type="subcellular location">
    <subcellularLocation>
        <location evidence="1">Mitochondrion</location>
    </subcellularLocation>
</comment>
<evidence type="ECO:0000256" key="6">
    <source>
        <dbReference type="ARBA" id="ARBA00023274"/>
    </source>
</evidence>
<dbReference type="PANTHER" id="PTHR12810:SF0">
    <property type="entry name" value="SMALL RIBOSOMAL SUBUNIT PROTEIN MS29"/>
    <property type="match status" value="1"/>
</dbReference>
<keyword evidence="4" id="KW-0689">Ribosomal protein</keyword>
<dbReference type="EMBL" id="CAICTM010000195">
    <property type="protein sequence ID" value="CAB9504420.1"/>
    <property type="molecule type" value="Genomic_DNA"/>
</dbReference>
<keyword evidence="10" id="KW-1185">Reference proteome</keyword>
<feature type="region of interest" description="Disordered" evidence="8">
    <location>
        <begin position="1"/>
        <end position="60"/>
    </location>
</feature>
<dbReference type="OrthoDB" id="274828at2759"/>